<dbReference type="EMBL" id="DVGK01000132">
    <property type="protein sequence ID" value="HIR14540.1"/>
    <property type="molecule type" value="Genomic_DNA"/>
</dbReference>
<accession>A0A9D1ADC0</accession>
<proteinExistence type="predicted"/>
<feature type="transmembrane region" description="Helical" evidence="1">
    <location>
        <begin position="555"/>
        <end position="573"/>
    </location>
</feature>
<organism evidence="2 3">
    <name type="scientific">Candidatus Choladousia intestinavium</name>
    <dbReference type="NCBI Taxonomy" id="2840727"/>
    <lineage>
        <taxon>Bacteria</taxon>
        <taxon>Bacillati</taxon>
        <taxon>Bacillota</taxon>
        <taxon>Clostridia</taxon>
        <taxon>Lachnospirales</taxon>
        <taxon>Lachnospiraceae</taxon>
        <taxon>Lachnospiraceae incertae sedis</taxon>
        <taxon>Candidatus Choladousia</taxon>
    </lineage>
</organism>
<dbReference type="InterPro" id="IPR052536">
    <property type="entry name" value="ABC-4_Integral_Memb_Prot"/>
</dbReference>
<evidence type="ECO:0000313" key="3">
    <source>
        <dbReference type="Proteomes" id="UP000886757"/>
    </source>
</evidence>
<dbReference type="PIRSF" id="PIRSF018968">
    <property type="entry name" value="ABC_permease_BceB"/>
    <property type="match status" value="1"/>
</dbReference>
<dbReference type="InterPro" id="IPR027022">
    <property type="entry name" value="ABC_permease_BceB-typ"/>
</dbReference>
<gene>
    <name evidence="2" type="ORF">IAB31_11530</name>
</gene>
<keyword evidence="1" id="KW-1133">Transmembrane helix</keyword>
<feature type="transmembrane region" description="Helical" evidence="1">
    <location>
        <begin position="459"/>
        <end position="479"/>
    </location>
</feature>
<feature type="transmembrane region" description="Helical" evidence="1">
    <location>
        <begin position="114"/>
        <end position="137"/>
    </location>
</feature>
<feature type="transmembrane region" description="Helical" evidence="1">
    <location>
        <begin position="25"/>
        <end position="58"/>
    </location>
</feature>
<reference evidence="2" key="2">
    <citation type="journal article" date="2021" name="PeerJ">
        <title>Extensive microbial diversity within the chicken gut microbiome revealed by metagenomics and culture.</title>
        <authorList>
            <person name="Gilroy R."/>
            <person name="Ravi A."/>
            <person name="Getino M."/>
            <person name="Pursley I."/>
            <person name="Horton D.L."/>
            <person name="Alikhan N.F."/>
            <person name="Baker D."/>
            <person name="Gharbi K."/>
            <person name="Hall N."/>
            <person name="Watson M."/>
            <person name="Adriaenssens E.M."/>
            <person name="Foster-Nyarko E."/>
            <person name="Jarju S."/>
            <person name="Secka A."/>
            <person name="Antonio M."/>
            <person name="Oren A."/>
            <person name="Chaudhuri R.R."/>
            <person name="La Ragione R."/>
            <person name="Hildebrand F."/>
            <person name="Pallen M.J."/>
        </authorList>
    </citation>
    <scope>NUCLEOTIDE SEQUENCE</scope>
    <source>
        <strain evidence="2">ChiSjej4B22-8148</strain>
    </source>
</reference>
<dbReference type="GO" id="GO:0055085">
    <property type="term" value="P:transmembrane transport"/>
    <property type="evidence" value="ECO:0007669"/>
    <property type="project" value="InterPro"/>
</dbReference>
<feature type="transmembrane region" description="Helical" evidence="1">
    <location>
        <begin position="209"/>
        <end position="232"/>
    </location>
</feature>
<evidence type="ECO:0000313" key="2">
    <source>
        <dbReference type="EMBL" id="HIR14540.1"/>
    </source>
</evidence>
<keyword evidence="1" id="KW-0472">Membrane</keyword>
<dbReference type="PANTHER" id="PTHR46795:SF3">
    <property type="entry name" value="ABC TRANSPORTER PERMEASE"/>
    <property type="match status" value="1"/>
</dbReference>
<sequence length="582" mass="65332">KELGIYAVLGYRKSEVLSLLTFENLLLFGMAFLLGILFGGLAHKGIVFLIVTLLQLGIDHSEIPLLYRTAIWRTALFLWAVVLFITLSNGRFLFRTSLINLVRFEKRAEKKMKFRRIPAALGFFLILAGYLTALNVLSGSDSAWVSVGFYQMGLLTLFLVAAGTVLFIASFLPYVMEQSKKRRGSFYTPVRIITTPNFIYRIRSNSKTLIMLTLLSGAALTISSVMALSVYYPIASVSRVAPSEIEFPLDPEKTLDEVTRILKRYAPDSEDAGLLRTDLYKVTSDSDHLPAEYSLGSSINEGENEKLLREAGFECISYSQYAKLLEAQGRTKVLSALPALSENECILLKYQPEQDTEEGRQYRLQYQGGERTVTVKKVSLENAISFANSVGTLVLSDSLCEEIGAVQSPFKIIISINGSSLKNNEELYQALYNYLEGSPYLQGNSHRIHELLYLNSSTFLLIGFLVVLFFLAVGSILYFNNLSSVMDSRADYEILRKIGYRKSQIKRILRKQILTFFAIPFLLGSLDCLFATLVYKTGLMQNLLGSSLTQYLPVLAAWLLTGLIYLMYYALTLRSCCRAAIR</sequence>
<dbReference type="PANTHER" id="PTHR46795">
    <property type="entry name" value="ABC TRANSPORTER PERMEASE-RELATED-RELATED"/>
    <property type="match status" value="1"/>
</dbReference>
<protein>
    <submittedName>
        <fullName evidence="2">ABC transporter permease</fullName>
    </submittedName>
</protein>
<evidence type="ECO:0000256" key="1">
    <source>
        <dbReference type="SAM" id="Phobius"/>
    </source>
</evidence>
<feature type="transmembrane region" description="Helical" evidence="1">
    <location>
        <begin position="70"/>
        <end position="94"/>
    </location>
</feature>
<dbReference type="Proteomes" id="UP000886757">
    <property type="component" value="Unassembled WGS sequence"/>
</dbReference>
<feature type="transmembrane region" description="Helical" evidence="1">
    <location>
        <begin position="149"/>
        <end position="175"/>
    </location>
</feature>
<name>A0A9D1ADC0_9FIRM</name>
<feature type="transmembrane region" description="Helical" evidence="1">
    <location>
        <begin position="513"/>
        <end position="535"/>
    </location>
</feature>
<feature type="non-terminal residue" evidence="2">
    <location>
        <position position="1"/>
    </location>
</feature>
<comment type="caution">
    <text evidence="2">The sequence shown here is derived from an EMBL/GenBank/DDBJ whole genome shotgun (WGS) entry which is preliminary data.</text>
</comment>
<keyword evidence="1" id="KW-0812">Transmembrane</keyword>
<reference evidence="2" key="1">
    <citation type="submission" date="2020-10" db="EMBL/GenBank/DDBJ databases">
        <authorList>
            <person name="Gilroy R."/>
        </authorList>
    </citation>
    <scope>NUCLEOTIDE SEQUENCE</scope>
    <source>
        <strain evidence="2">ChiSjej4B22-8148</strain>
    </source>
</reference>
<dbReference type="AlphaFoldDB" id="A0A9D1ADC0"/>